<dbReference type="InterPro" id="IPR057670">
    <property type="entry name" value="SH3_retrovirus"/>
</dbReference>
<organism evidence="3 4">
    <name type="scientific">Gymnopus androsaceus JB14</name>
    <dbReference type="NCBI Taxonomy" id="1447944"/>
    <lineage>
        <taxon>Eukaryota</taxon>
        <taxon>Fungi</taxon>
        <taxon>Dikarya</taxon>
        <taxon>Basidiomycota</taxon>
        <taxon>Agaricomycotina</taxon>
        <taxon>Agaricomycetes</taxon>
        <taxon>Agaricomycetidae</taxon>
        <taxon>Agaricales</taxon>
        <taxon>Marasmiineae</taxon>
        <taxon>Omphalotaceae</taxon>
        <taxon>Gymnopus</taxon>
    </lineage>
</organism>
<feature type="non-terminal residue" evidence="3">
    <location>
        <position position="1"/>
    </location>
</feature>
<feature type="domain" description="Retroviral polymerase SH3-like" evidence="2">
    <location>
        <begin position="23"/>
        <end position="79"/>
    </location>
</feature>
<dbReference type="Pfam" id="PF25597">
    <property type="entry name" value="SH3_retrovirus"/>
    <property type="match status" value="1"/>
</dbReference>
<sequence>TPYEAAFKRKPNMANVPDWGAQVFVLKKSKSKLDVRARVGRWVGNNDGVEDFEVSQGHRIYWPDTRSVTVERSVVFRKEEGEIRGFLEVGDGDVEIEGEGSELGNNPNIPTSMPITNSPSSPQNPLSPQSPGDPSLESVRVPRVRKPSQYVQRLVNGDGTTGETKGILPRGMSLPN</sequence>
<feature type="region of interest" description="Disordered" evidence="1">
    <location>
        <begin position="95"/>
        <end position="176"/>
    </location>
</feature>
<dbReference type="AlphaFoldDB" id="A0A6A4GD95"/>
<feature type="non-terminal residue" evidence="3">
    <location>
        <position position="176"/>
    </location>
</feature>
<protein>
    <recommendedName>
        <fullName evidence="2">Retroviral polymerase SH3-like domain-containing protein</fullName>
    </recommendedName>
</protein>
<dbReference type="OrthoDB" id="2640446at2759"/>
<evidence type="ECO:0000256" key="1">
    <source>
        <dbReference type="SAM" id="MobiDB-lite"/>
    </source>
</evidence>
<name>A0A6A4GD95_9AGAR</name>
<evidence type="ECO:0000259" key="2">
    <source>
        <dbReference type="Pfam" id="PF25597"/>
    </source>
</evidence>
<evidence type="ECO:0000313" key="4">
    <source>
        <dbReference type="Proteomes" id="UP000799118"/>
    </source>
</evidence>
<proteinExistence type="predicted"/>
<evidence type="ECO:0000313" key="3">
    <source>
        <dbReference type="EMBL" id="KAE9383519.1"/>
    </source>
</evidence>
<keyword evidence="4" id="KW-1185">Reference proteome</keyword>
<reference evidence="3" key="1">
    <citation type="journal article" date="2019" name="Environ. Microbiol.">
        <title>Fungal ecological strategies reflected in gene transcription - a case study of two litter decomposers.</title>
        <authorList>
            <person name="Barbi F."/>
            <person name="Kohler A."/>
            <person name="Barry K."/>
            <person name="Baskaran P."/>
            <person name="Daum C."/>
            <person name="Fauchery L."/>
            <person name="Ihrmark K."/>
            <person name="Kuo A."/>
            <person name="LaButti K."/>
            <person name="Lipzen A."/>
            <person name="Morin E."/>
            <person name="Grigoriev I.V."/>
            <person name="Henrissat B."/>
            <person name="Lindahl B."/>
            <person name="Martin F."/>
        </authorList>
    </citation>
    <scope>NUCLEOTIDE SEQUENCE</scope>
    <source>
        <strain evidence="3">JB14</strain>
    </source>
</reference>
<feature type="compositionally biased region" description="Polar residues" evidence="1">
    <location>
        <begin position="103"/>
        <end position="116"/>
    </location>
</feature>
<dbReference type="Proteomes" id="UP000799118">
    <property type="component" value="Unassembled WGS sequence"/>
</dbReference>
<accession>A0A6A4GD95</accession>
<gene>
    <name evidence="3" type="ORF">BT96DRAFT_758589</name>
</gene>
<feature type="compositionally biased region" description="Low complexity" evidence="1">
    <location>
        <begin position="117"/>
        <end position="130"/>
    </location>
</feature>
<dbReference type="EMBL" id="ML770429">
    <property type="protein sequence ID" value="KAE9383519.1"/>
    <property type="molecule type" value="Genomic_DNA"/>
</dbReference>